<evidence type="ECO:0000313" key="4">
    <source>
        <dbReference type="Proteomes" id="UP000289856"/>
    </source>
</evidence>
<keyword evidence="1" id="KW-0732">Signal</keyword>
<dbReference type="InterPro" id="IPR012854">
    <property type="entry name" value="Cu_amine_oxidase-like_N"/>
</dbReference>
<protein>
    <recommendedName>
        <fullName evidence="2">Copper amine oxidase-like N-terminal domain-containing protein</fullName>
    </recommendedName>
</protein>
<evidence type="ECO:0000256" key="1">
    <source>
        <dbReference type="SAM" id="SignalP"/>
    </source>
</evidence>
<dbReference type="RefSeq" id="WP_130604802.1">
    <property type="nucleotide sequence ID" value="NZ_AP019400.1"/>
</dbReference>
<dbReference type="AlphaFoldDB" id="A0A3T1CYR7"/>
<proteinExistence type="predicted"/>
<gene>
    <name evidence="3" type="ORF">KCTCHS21_02940</name>
</gene>
<evidence type="ECO:0000259" key="2">
    <source>
        <dbReference type="Pfam" id="PF07833"/>
    </source>
</evidence>
<accession>A0A3T1CYR7</accession>
<dbReference type="Pfam" id="PF07833">
    <property type="entry name" value="Cu_amine_oxidN1"/>
    <property type="match status" value="1"/>
</dbReference>
<name>A0A3T1CYR7_9BACL</name>
<dbReference type="EMBL" id="AP019400">
    <property type="protein sequence ID" value="BBI30895.1"/>
    <property type="molecule type" value="Genomic_DNA"/>
</dbReference>
<dbReference type="Proteomes" id="UP000289856">
    <property type="component" value="Chromosome"/>
</dbReference>
<sequence>MKKSMLLLLIFVMALVVFTTGAFAATKITAIKAFLDGDLTLVKDGEVWQPVDANGKIALPVTYNGTTYLPIRAISDAFNIPIQYEGKTKTIRLGESENVSFYTSGIKPETATWTFQDIIDKKQLVFGGKQYNGAFAMAASDTERYSLSIDLGRKYASLHLIIAGDKDLKFKLYNDKQQLLTRELTVKEGQVTVYDIDLQGSKGITIHPYGAAIGASPLVYILKDSYLK</sequence>
<dbReference type="OrthoDB" id="337615at2"/>
<evidence type="ECO:0000313" key="3">
    <source>
        <dbReference type="EMBL" id="BBI30895.1"/>
    </source>
</evidence>
<keyword evidence="4" id="KW-1185">Reference proteome</keyword>
<reference evidence="3 4" key="1">
    <citation type="submission" date="2019-01" db="EMBL/GenBank/DDBJ databases">
        <title>Complete genome sequence of Cohnella hallensis HS21 isolated from Korean fir (Abies koreana) rhizospheric soil.</title>
        <authorList>
            <person name="Jiang L."/>
            <person name="Kang S.W."/>
            <person name="Kim S."/>
            <person name="Jung J."/>
            <person name="Kim C.Y."/>
            <person name="Kim D.H."/>
            <person name="Kim S.W."/>
            <person name="Lee J."/>
        </authorList>
    </citation>
    <scope>NUCLEOTIDE SEQUENCE [LARGE SCALE GENOMIC DNA]</scope>
    <source>
        <strain evidence="3 4">HS21</strain>
    </source>
</reference>
<feature type="signal peptide" evidence="1">
    <location>
        <begin position="1"/>
        <end position="24"/>
    </location>
</feature>
<organism evidence="3 4">
    <name type="scientific">Cohnella abietis</name>
    <dbReference type="NCBI Taxonomy" id="2507935"/>
    <lineage>
        <taxon>Bacteria</taxon>
        <taxon>Bacillati</taxon>
        <taxon>Bacillota</taxon>
        <taxon>Bacilli</taxon>
        <taxon>Bacillales</taxon>
        <taxon>Paenibacillaceae</taxon>
        <taxon>Cohnella</taxon>
    </lineage>
</organism>
<feature type="domain" description="Copper amine oxidase-like N-terminal" evidence="2">
    <location>
        <begin position="60"/>
        <end position="93"/>
    </location>
</feature>
<feature type="chain" id="PRO_5019043210" description="Copper amine oxidase-like N-terminal domain-containing protein" evidence="1">
    <location>
        <begin position="25"/>
        <end position="228"/>
    </location>
</feature>
<dbReference type="KEGG" id="cohn:KCTCHS21_02940"/>